<dbReference type="AlphaFoldDB" id="A0A227KQA7"/>
<gene>
    <name evidence="9" type="ORF">ADH67_04735</name>
</gene>
<dbReference type="PROSITE" id="PS50850">
    <property type="entry name" value="MFS"/>
    <property type="match status" value="1"/>
</dbReference>
<dbReference type="PANTHER" id="PTHR43414:SF6">
    <property type="entry name" value="MULTIDRUG RESISTANCE PROTEIN MDTG"/>
    <property type="match status" value="1"/>
</dbReference>
<feature type="transmembrane region" description="Helical" evidence="7">
    <location>
        <begin position="120"/>
        <end position="144"/>
    </location>
</feature>
<feature type="transmembrane region" description="Helical" evidence="7">
    <location>
        <begin position="228"/>
        <end position="250"/>
    </location>
</feature>
<sequence length="375" mass="39701">MELSFTMVTPFLPLYLVQDLKVAPDDVNLWSGAVFSVTFFISGLLGPVWGVIADRKSRKLMALRASVCLAISYTLCGLVSTVEGLFAARVFQGLSAGLYPALLALVATTMPNNKIGLSMGLLQGGMTIGGIGGPFIGGVLSTQFGMRNSFYIAGVALAIITVLIFFYCKEGKHEPIKEKKPFFDFSVLKSPAIMQMLIGSAVIYAALFSLQPIFPLYIAELQGSMDNITLVAGTVFSISGISVMIASPLLGAAGQKFGFMKVLLICLVLSAAVIALQVVPDSVEGLTFWRFLGGFAVAGLIPTVNAILSQVCPPEEKGQIYGFNFLTGHVGMALGPLIAAWAAGVCGYAFVIAASGLILLPYAAWLILCNRKAIK</sequence>
<feature type="transmembrane region" description="Helical" evidence="7">
    <location>
        <begin position="29"/>
        <end position="49"/>
    </location>
</feature>
<comment type="subcellular location">
    <subcellularLocation>
        <location evidence="1">Cell membrane</location>
        <topology evidence="1">Multi-pass membrane protein</topology>
    </subcellularLocation>
</comment>
<evidence type="ECO:0000256" key="2">
    <source>
        <dbReference type="ARBA" id="ARBA00022448"/>
    </source>
</evidence>
<accession>A0A227KQA7</accession>
<dbReference type="PANTHER" id="PTHR43414">
    <property type="entry name" value="MULTIDRUG RESISTANCE PROTEIN MDTG"/>
    <property type="match status" value="1"/>
</dbReference>
<dbReference type="InterPro" id="IPR011701">
    <property type="entry name" value="MFS"/>
</dbReference>
<keyword evidence="4 7" id="KW-0812">Transmembrane</keyword>
<feature type="domain" description="Major facilitator superfamily (MFS) profile" evidence="8">
    <location>
        <begin position="1"/>
        <end position="372"/>
    </location>
</feature>
<reference evidence="10" key="1">
    <citation type="submission" date="2017-05" db="EMBL/GenBank/DDBJ databases">
        <title>Improved OligoMM genomes.</title>
        <authorList>
            <person name="Garzetti D."/>
        </authorList>
    </citation>
    <scope>NUCLEOTIDE SEQUENCE [LARGE SCALE GENOMIC DNA]</scope>
    <source>
        <strain evidence="10">YL45</strain>
    </source>
</reference>
<evidence type="ECO:0000256" key="3">
    <source>
        <dbReference type="ARBA" id="ARBA00022475"/>
    </source>
</evidence>
<feature type="transmembrane region" description="Helical" evidence="7">
    <location>
        <begin position="348"/>
        <end position="368"/>
    </location>
</feature>
<dbReference type="Pfam" id="PF07690">
    <property type="entry name" value="MFS_1"/>
    <property type="match status" value="1"/>
</dbReference>
<dbReference type="SUPFAM" id="SSF103473">
    <property type="entry name" value="MFS general substrate transporter"/>
    <property type="match status" value="1"/>
</dbReference>
<name>A0A227KQA7_9BURK</name>
<feature type="transmembrane region" description="Helical" evidence="7">
    <location>
        <begin position="86"/>
        <end position="108"/>
    </location>
</feature>
<evidence type="ECO:0000256" key="7">
    <source>
        <dbReference type="SAM" id="Phobius"/>
    </source>
</evidence>
<evidence type="ECO:0000313" key="10">
    <source>
        <dbReference type="Proteomes" id="UP000214610"/>
    </source>
</evidence>
<protein>
    <submittedName>
        <fullName evidence="9">MFS transporter</fullName>
    </submittedName>
</protein>
<comment type="caution">
    <text evidence="9">The sequence shown here is derived from an EMBL/GenBank/DDBJ whole genome shotgun (WGS) entry which is preliminary data.</text>
</comment>
<evidence type="ECO:0000256" key="4">
    <source>
        <dbReference type="ARBA" id="ARBA00022692"/>
    </source>
</evidence>
<feature type="transmembrane region" description="Helical" evidence="7">
    <location>
        <begin position="150"/>
        <end position="168"/>
    </location>
</feature>
<keyword evidence="10" id="KW-1185">Reference proteome</keyword>
<feature type="transmembrane region" description="Helical" evidence="7">
    <location>
        <begin position="320"/>
        <end position="342"/>
    </location>
</feature>
<keyword evidence="3" id="KW-1003">Cell membrane</keyword>
<organism evidence="9 10">
    <name type="scientific">Turicimonas muris</name>
    <dbReference type="NCBI Taxonomy" id="1796652"/>
    <lineage>
        <taxon>Bacteria</taxon>
        <taxon>Pseudomonadati</taxon>
        <taxon>Pseudomonadota</taxon>
        <taxon>Betaproteobacteria</taxon>
        <taxon>Burkholderiales</taxon>
        <taxon>Sutterellaceae</taxon>
        <taxon>Turicimonas</taxon>
    </lineage>
</organism>
<dbReference type="Gene3D" id="1.20.1250.20">
    <property type="entry name" value="MFS general substrate transporter like domains"/>
    <property type="match status" value="2"/>
</dbReference>
<feature type="transmembrane region" description="Helical" evidence="7">
    <location>
        <begin position="262"/>
        <end position="280"/>
    </location>
</feature>
<feature type="transmembrane region" description="Helical" evidence="7">
    <location>
        <begin position="188"/>
        <end position="208"/>
    </location>
</feature>
<dbReference type="GO" id="GO:0005886">
    <property type="term" value="C:plasma membrane"/>
    <property type="evidence" value="ECO:0007669"/>
    <property type="project" value="UniProtKB-SubCell"/>
</dbReference>
<dbReference type="InterPro" id="IPR005828">
    <property type="entry name" value="MFS_sugar_transport-like"/>
</dbReference>
<evidence type="ECO:0000256" key="1">
    <source>
        <dbReference type="ARBA" id="ARBA00004651"/>
    </source>
</evidence>
<keyword evidence="2" id="KW-0813">Transport</keyword>
<keyword evidence="5 7" id="KW-1133">Transmembrane helix</keyword>
<evidence type="ECO:0000256" key="6">
    <source>
        <dbReference type="ARBA" id="ARBA00023136"/>
    </source>
</evidence>
<proteinExistence type="predicted"/>
<feature type="transmembrane region" description="Helical" evidence="7">
    <location>
        <begin position="286"/>
        <end position="308"/>
    </location>
</feature>
<keyword evidence="6 7" id="KW-0472">Membrane</keyword>
<dbReference type="Proteomes" id="UP000214610">
    <property type="component" value="Unassembled WGS sequence"/>
</dbReference>
<evidence type="ECO:0000259" key="8">
    <source>
        <dbReference type="PROSITE" id="PS50850"/>
    </source>
</evidence>
<dbReference type="InterPro" id="IPR036259">
    <property type="entry name" value="MFS_trans_sf"/>
</dbReference>
<dbReference type="Pfam" id="PF00083">
    <property type="entry name" value="Sugar_tr"/>
    <property type="match status" value="1"/>
</dbReference>
<evidence type="ECO:0000256" key="5">
    <source>
        <dbReference type="ARBA" id="ARBA00022989"/>
    </source>
</evidence>
<dbReference type="EMBL" id="NHMP01000002">
    <property type="protein sequence ID" value="OXE50420.1"/>
    <property type="molecule type" value="Genomic_DNA"/>
</dbReference>
<dbReference type="GO" id="GO:0022857">
    <property type="term" value="F:transmembrane transporter activity"/>
    <property type="evidence" value="ECO:0007669"/>
    <property type="project" value="InterPro"/>
</dbReference>
<dbReference type="InterPro" id="IPR020846">
    <property type="entry name" value="MFS_dom"/>
</dbReference>
<feature type="transmembrane region" description="Helical" evidence="7">
    <location>
        <begin position="61"/>
        <end position="80"/>
    </location>
</feature>
<evidence type="ECO:0000313" key="9">
    <source>
        <dbReference type="EMBL" id="OXE50420.1"/>
    </source>
</evidence>